<dbReference type="EMBL" id="JAOCQF010000002">
    <property type="protein sequence ID" value="MCT8330190.1"/>
    <property type="molecule type" value="Genomic_DNA"/>
</dbReference>
<dbReference type="Proteomes" id="UP001205601">
    <property type="component" value="Unassembled WGS sequence"/>
</dbReference>
<gene>
    <name evidence="1" type="ORF">N5I32_11745</name>
</gene>
<sequence length="275" mass="28719">MTRRETCVTGHFGELLQGRFGPSGPVVLVTLPCPVLGVSGRYRAGCGLQVHGHGQRLVTPLRARRLLAALELPRHGRFSLRAAMPLGGGSGASTAALVALARLAGWAGDELTLARACIACEGASDPTMFDAPERLLWASRKGEIVAATAPLPVFDVVGGFFGPVRRTDPRDSDFADISDLWPHWQSAAAAGDRTALAGLSSEAARRTLALRGPDADPTEAIARELGALGHAIAHTGAARALLFAPRTVPEDWAGRLRAAGFRGLVRFRAGGCPGG</sequence>
<accession>A0ABT2NMM7</accession>
<evidence type="ECO:0000313" key="2">
    <source>
        <dbReference type="Proteomes" id="UP001205601"/>
    </source>
</evidence>
<reference evidence="2" key="1">
    <citation type="submission" date="2023-07" db="EMBL/GenBank/DDBJ databases">
        <title>Defluviimonas sediminis sp. nov., isolated from mangrove sediment.</title>
        <authorList>
            <person name="Liu L."/>
            <person name="Li J."/>
            <person name="Huang Y."/>
            <person name="Pan J."/>
            <person name="Li M."/>
        </authorList>
    </citation>
    <scope>NUCLEOTIDE SEQUENCE [LARGE SCALE GENOMIC DNA]</scope>
    <source>
        <strain evidence="2">FT324</strain>
    </source>
</reference>
<evidence type="ECO:0000313" key="1">
    <source>
        <dbReference type="EMBL" id="MCT8330190.1"/>
    </source>
</evidence>
<comment type="caution">
    <text evidence="1">The sequence shown here is derived from an EMBL/GenBank/DDBJ whole genome shotgun (WGS) entry which is preliminary data.</text>
</comment>
<dbReference type="RefSeq" id="WP_261496068.1">
    <property type="nucleotide sequence ID" value="NZ_JAOCQF010000002.1"/>
</dbReference>
<keyword evidence="2" id="KW-1185">Reference proteome</keyword>
<organism evidence="1 2">
    <name type="scientific">Albidovulum sediminis</name>
    <dbReference type="NCBI Taxonomy" id="3066345"/>
    <lineage>
        <taxon>Bacteria</taxon>
        <taxon>Pseudomonadati</taxon>
        <taxon>Pseudomonadota</taxon>
        <taxon>Alphaproteobacteria</taxon>
        <taxon>Rhodobacterales</taxon>
        <taxon>Paracoccaceae</taxon>
        <taxon>Albidovulum</taxon>
    </lineage>
</organism>
<name>A0ABT2NMM7_9RHOB</name>
<protein>
    <submittedName>
        <fullName evidence="1">Propanediol utilization protein</fullName>
    </submittedName>
</protein>
<proteinExistence type="predicted"/>